<evidence type="ECO:0000259" key="11">
    <source>
        <dbReference type="Pfam" id="PF20979"/>
    </source>
</evidence>
<dbReference type="PANTHER" id="PTHR11587:SF2">
    <property type="entry name" value="ARGININOSUCCINATE SYNTHASE"/>
    <property type="match status" value="1"/>
</dbReference>
<dbReference type="SUPFAM" id="SSF69864">
    <property type="entry name" value="Argininosuccinate synthetase, C-terminal domain"/>
    <property type="match status" value="1"/>
</dbReference>
<dbReference type="GO" id="GO:0006526">
    <property type="term" value="P:L-arginine biosynthetic process"/>
    <property type="evidence" value="ECO:0007669"/>
    <property type="project" value="UniProtKB-UniRule"/>
</dbReference>
<evidence type="ECO:0000259" key="10">
    <source>
        <dbReference type="Pfam" id="PF00764"/>
    </source>
</evidence>
<keyword evidence="9" id="KW-0963">Cytoplasm</keyword>
<dbReference type="InterPro" id="IPR001518">
    <property type="entry name" value="Arginosuc_synth"/>
</dbReference>
<evidence type="ECO:0000256" key="5">
    <source>
        <dbReference type="ARBA" id="ARBA00022598"/>
    </source>
</evidence>
<dbReference type="PANTHER" id="PTHR11587">
    <property type="entry name" value="ARGININOSUCCINATE SYNTHASE"/>
    <property type="match status" value="1"/>
</dbReference>
<dbReference type="InterPro" id="IPR048268">
    <property type="entry name" value="Arginosuc_syn_C"/>
</dbReference>
<dbReference type="EMBL" id="FODV01000003">
    <property type="protein sequence ID" value="SEO59699.1"/>
    <property type="molecule type" value="Genomic_DNA"/>
</dbReference>
<evidence type="ECO:0000313" key="12">
    <source>
        <dbReference type="EMBL" id="SEO59699.1"/>
    </source>
</evidence>
<dbReference type="GO" id="GO:0004055">
    <property type="term" value="F:argininosuccinate synthase activity"/>
    <property type="evidence" value="ECO:0007669"/>
    <property type="project" value="UniProtKB-UniRule"/>
</dbReference>
<feature type="binding site" evidence="9">
    <location>
        <position position="267"/>
    </location>
    <ligand>
        <name>L-citrulline</name>
        <dbReference type="ChEBI" id="CHEBI:57743"/>
    </ligand>
</feature>
<dbReference type="UniPathway" id="UPA00068">
    <property type="reaction ID" value="UER00113"/>
</dbReference>
<dbReference type="Pfam" id="PF00764">
    <property type="entry name" value="Arginosuc_synth"/>
    <property type="match status" value="1"/>
</dbReference>
<comment type="similarity">
    <text evidence="9">Belongs to the argininosuccinate synthase family. Type 1 subfamily.</text>
</comment>
<feature type="binding site" evidence="9">
    <location>
        <position position="171"/>
    </location>
    <ligand>
        <name>L-citrulline</name>
        <dbReference type="ChEBI" id="CHEBI:57743"/>
    </ligand>
</feature>
<dbReference type="PROSITE" id="PS00564">
    <property type="entry name" value="ARGININOSUCCIN_SYN_1"/>
    <property type="match status" value="1"/>
</dbReference>
<dbReference type="InterPro" id="IPR024074">
    <property type="entry name" value="AS_cat/multimer_dom_body"/>
</dbReference>
<gene>
    <name evidence="9" type="primary">argG</name>
    <name evidence="12" type="ORF">SAMN04487948_103413</name>
</gene>
<dbReference type="CDD" id="cd01999">
    <property type="entry name" value="ASS"/>
    <property type="match status" value="1"/>
</dbReference>
<dbReference type="GO" id="GO:0005737">
    <property type="term" value="C:cytoplasm"/>
    <property type="evidence" value="ECO:0007669"/>
    <property type="project" value="UniProtKB-SubCell"/>
</dbReference>
<evidence type="ECO:0000256" key="8">
    <source>
        <dbReference type="ARBA" id="ARBA00022840"/>
    </source>
</evidence>
<feature type="binding site" evidence="9">
    <location>
        <position position="122"/>
    </location>
    <ligand>
        <name>L-aspartate</name>
        <dbReference type="ChEBI" id="CHEBI:29991"/>
    </ligand>
</feature>
<feature type="binding site" evidence="9">
    <location>
        <position position="85"/>
    </location>
    <ligand>
        <name>L-citrulline</name>
        <dbReference type="ChEBI" id="CHEBI:57743"/>
    </ligand>
</feature>
<comment type="subcellular location">
    <subcellularLocation>
        <location evidence="9">Cytoplasm</location>
    </subcellularLocation>
</comment>
<dbReference type="GO" id="GO:0000053">
    <property type="term" value="P:argininosuccinate metabolic process"/>
    <property type="evidence" value="ECO:0007669"/>
    <property type="project" value="TreeGrafter"/>
</dbReference>
<keyword evidence="6 9" id="KW-0028">Amino-acid biosynthesis</keyword>
<feature type="binding site" evidence="9">
    <location>
        <position position="117"/>
    </location>
    <ligand>
        <name>L-aspartate</name>
        <dbReference type="ChEBI" id="CHEBI:29991"/>
    </ligand>
</feature>
<feature type="binding site" evidence="9">
    <location>
        <position position="115"/>
    </location>
    <ligand>
        <name>ATP</name>
        <dbReference type="ChEBI" id="CHEBI:30616"/>
    </ligand>
</feature>
<dbReference type="OrthoDB" id="5877at2157"/>
<dbReference type="Pfam" id="PF20979">
    <property type="entry name" value="Arginosuc_syn_C"/>
    <property type="match status" value="1"/>
</dbReference>
<feature type="domain" description="Arginosuccinate synthase C-terminal" evidence="11">
    <location>
        <begin position="170"/>
        <end position="388"/>
    </location>
</feature>
<keyword evidence="5 9" id="KW-0436">Ligase</keyword>
<accession>A0A1H8QZF5</accession>
<name>A0A1H8QZF5_9EURY</name>
<dbReference type="FunFam" id="3.90.1260.10:FF:000007">
    <property type="entry name" value="Argininosuccinate synthase"/>
    <property type="match status" value="1"/>
</dbReference>
<feature type="binding site" evidence="9">
    <location>
        <position position="125"/>
    </location>
    <ligand>
        <name>L-citrulline</name>
        <dbReference type="ChEBI" id="CHEBI:57743"/>
    </ligand>
</feature>
<comment type="catalytic activity">
    <reaction evidence="9">
        <text>L-citrulline + L-aspartate + ATP = 2-(N(omega)-L-arginino)succinate + AMP + diphosphate + H(+)</text>
        <dbReference type="Rhea" id="RHEA:10932"/>
        <dbReference type="ChEBI" id="CHEBI:15378"/>
        <dbReference type="ChEBI" id="CHEBI:29991"/>
        <dbReference type="ChEBI" id="CHEBI:30616"/>
        <dbReference type="ChEBI" id="CHEBI:33019"/>
        <dbReference type="ChEBI" id="CHEBI:57472"/>
        <dbReference type="ChEBI" id="CHEBI:57743"/>
        <dbReference type="ChEBI" id="CHEBI:456215"/>
        <dbReference type="EC" id="6.3.4.5"/>
    </reaction>
</comment>
<feature type="binding site" evidence="9">
    <location>
        <position position="180"/>
    </location>
    <ligand>
        <name>L-citrulline</name>
        <dbReference type="ChEBI" id="CHEBI:57743"/>
    </ligand>
</feature>
<dbReference type="RefSeq" id="WP_089822766.1">
    <property type="nucleotide sequence ID" value="NZ_FODV01000003.1"/>
</dbReference>
<evidence type="ECO:0000256" key="4">
    <source>
        <dbReference type="ARBA" id="ARBA00022571"/>
    </source>
</evidence>
<comment type="subunit">
    <text evidence="2 9">Homotetramer.</text>
</comment>
<keyword evidence="7 9" id="KW-0547">Nucleotide-binding</keyword>
<evidence type="ECO:0000256" key="2">
    <source>
        <dbReference type="ARBA" id="ARBA00011881"/>
    </source>
</evidence>
<dbReference type="Proteomes" id="UP000199126">
    <property type="component" value="Unassembled WGS sequence"/>
</dbReference>
<dbReference type="GO" id="GO:0005524">
    <property type="term" value="F:ATP binding"/>
    <property type="evidence" value="ECO:0007669"/>
    <property type="project" value="UniProtKB-UniRule"/>
</dbReference>
<evidence type="ECO:0000256" key="3">
    <source>
        <dbReference type="ARBA" id="ARBA00012286"/>
    </source>
</evidence>
<dbReference type="InterPro" id="IPR023434">
    <property type="entry name" value="Arginosuc_synth_type_1_subfam"/>
</dbReference>
<dbReference type="HAMAP" id="MF_00005">
    <property type="entry name" value="Arg_succ_synth_type1"/>
    <property type="match status" value="1"/>
</dbReference>
<evidence type="ECO:0000313" key="13">
    <source>
        <dbReference type="Proteomes" id="UP000199126"/>
    </source>
</evidence>
<evidence type="ECO:0000256" key="1">
    <source>
        <dbReference type="ARBA" id="ARBA00004967"/>
    </source>
</evidence>
<sequence length="413" mass="45171">MTKRVALAFSGGLDTTVCVSLLKEEYGYDEVVGVTVDVGQPESEFEEAKETADAHGLDIHVVDAKDEFAELCFDSVRANATYQGYPLGTALARPIIANAILDVAEEEDCDAIAHGCTGKGNDQLRFEAVWRTSDLTVIAPVREMGLTREWEKQYADEKNLPVQSGNDGVWSIDTNLWSRSIEGGQLEDPSYVPPEDIYEWTDDPAEANEPALVEISFENGYPVAVDGEEMDPADLIEHLNDLAGKFGVGRTDMMEDRMLGLKVRENYEHPAATVLLTAHEGLEQLVLTKEERDFKTQVDDQWSQKGYEGLVDAPLVKALEGFIDETQTKVTGKVTVKLQGGQCRPVARESDYSVYSEEVASFNTETVGDITQEDATGVAKYHGFQGRLANDVAAGVEKPELAADGSGADESEE</sequence>
<dbReference type="Gene3D" id="3.40.50.620">
    <property type="entry name" value="HUPs"/>
    <property type="match status" value="1"/>
</dbReference>
<proteinExistence type="inferred from homology"/>
<keyword evidence="4 9" id="KW-0055">Arginine biosynthesis</keyword>
<evidence type="ECO:0000256" key="9">
    <source>
        <dbReference type="HAMAP-Rule" id="MF_00005"/>
    </source>
</evidence>
<reference evidence="13" key="1">
    <citation type="submission" date="2016-10" db="EMBL/GenBank/DDBJ databases">
        <authorList>
            <person name="Varghese N."/>
            <person name="Submissions S."/>
        </authorList>
    </citation>
    <scope>NUCLEOTIDE SEQUENCE [LARGE SCALE GENOMIC DNA]</scope>
    <source>
        <strain evidence="13">CGMCC 1.10121</strain>
    </source>
</reference>
<dbReference type="Gene3D" id="3.90.1260.10">
    <property type="entry name" value="Argininosuccinate synthetase, chain A, domain 2"/>
    <property type="match status" value="1"/>
</dbReference>
<dbReference type="NCBIfam" id="NF001770">
    <property type="entry name" value="PRK00509.1"/>
    <property type="match status" value="1"/>
</dbReference>
<dbReference type="InterPro" id="IPR048267">
    <property type="entry name" value="Arginosuc_syn_N"/>
</dbReference>
<dbReference type="EC" id="6.3.4.5" evidence="3 9"/>
<dbReference type="NCBIfam" id="TIGR00032">
    <property type="entry name" value="argG"/>
    <property type="match status" value="1"/>
</dbReference>
<dbReference type="GO" id="GO:0000050">
    <property type="term" value="P:urea cycle"/>
    <property type="evidence" value="ECO:0007669"/>
    <property type="project" value="TreeGrafter"/>
</dbReference>
<keyword evidence="8 9" id="KW-0067">ATP-binding</keyword>
<dbReference type="PROSITE" id="PS00565">
    <property type="entry name" value="ARGININOSUCCIN_SYN_2"/>
    <property type="match status" value="1"/>
</dbReference>
<evidence type="ECO:0000256" key="6">
    <source>
        <dbReference type="ARBA" id="ARBA00022605"/>
    </source>
</evidence>
<comment type="pathway">
    <text evidence="1 9">Amino-acid biosynthesis; L-arginine biosynthesis; L-arginine from L-ornithine and carbamoyl phosphate: step 2/3.</text>
</comment>
<dbReference type="InterPro" id="IPR018223">
    <property type="entry name" value="Arginosuc_synth_CS"/>
</dbReference>
<evidence type="ECO:0000256" key="7">
    <source>
        <dbReference type="ARBA" id="ARBA00022741"/>
    </source>
</evidence>
<feature type="domain" description="Arginosuccinate synthase-like N-terminal" evidence="10">
    <location>
        <begin position="4"/>
        <end position="161"/>
    </location>
</feature>
<feature type="binding site" evidence="9">
    <location>
        <position position="121"/>
    </location>
    <ligand>
        <name>L-aspartate</name>
        <dbReference type="ChEBI" id="CHEBI:29991"/>
    </ligand>
</feature>
<dbReference type="NCBIfam" id="NF010392">
    <property type="entry name" value="PRK13820.1"/>
    <property type="match status" value="1"/>
</dbReference>
<feature type="binding site" evidence="9">
    <location>
        <position position="255"/>
    </location>
    <ligand>
        <name>L-citrulline</name>
        <dbReference type="ChEBI" id="CHEBI:57743"/>
    </ligand>
</feature>
<organism evidence="12 13">
    <name type="scientific">Halogranum amylolyticum</name>
    <dbReference type="NCBI Taxonomy" id="660520"/>
    <lineage>
        <taxon>Archaea</taxon>
        <taxon>Methanobacteriati</taxon>
        <taxon>Methanobacteriota</taxon>
        <taxon>Stenosarchaea group</taxon>
        <taxon>Halobacteria</taxon>
        <taxon>Halobacteriales</taxon>
        <taxon>Haloferacaceae</taxon>
    </lineage>
</organism>
<comment type="caution">
    <text evidence="9">Lacks conserved residue(s) required for the propagation of feature annotation.</text>
</comment>
<dbReference type="AlphaFoldDB" id="A0A1H8QZF5"/>
<keyword evidence="13" id="KW-1185">Reference proteome</keyword>
<feature type="binding site" evidence="9">
    <location>
        <begin position="8"/>
        <end position="16"/>
    </location>
    <ligand>
        <name>ATP</name>
        <dbReference type="ChEBI" id="CHEBI:30616"/>
    </ligand>
</feature>
<protein>
    <recommendedName>
        <fullName evidence="3 9">Argininosuccinate synthase</fullName>
        <ecNumber evidence="3 9">6.3.4.5</ecNumber>
    </recommendedName>
    <alternativeName>
        <fullName evidence="9">Citrulline--aspartate ligase</fullName>
    </alternativeName>
</protein>
<dbReference type="InterPro" id="IPR014729">
    <property type="entry name" value="Rossmann-like_a/b/a_fold"/>
</dbReference>
<feature type="binding site" evidence="9">
    <location>
        <position position="121"/>
    </location>
    <ligand>
        <name>L-citrulline</name>
        <dbReference type="ChEBI" id="CHEBI:57743"/>
    </ligand>
</feature>
<dbReference type="SUPFAM" id="SSF52402">
    <property type="entry name" value="Adenine nucleotide alpha hydrolases-like"/>
    <property type="match status" value="1"/>
</dbReference>